<accession>A0ABQ1G2L7</accession>
<dbReference type="Proteomes" id="UP000609323">
    <property type="component" value="Unassembled WGS sequence"/>
</dbReference>
<keyword evidence="2" id="KW-1185">Reference proteome</keyword>
<dbReference type="Pfam" id="PF12389">
    <property type="entry name" value="Peptidase_M73"/>
    <property type="match status" value="1"/>
</dbReference>
<organism evidence="1 2">
    <name type="scientific">Paenibacillus physcomitrellae</name>
    <dbReference type="NCBI Taxonomy" id="1619311"/>
    <lineage>
        <taxon>Bacteria</taxon>
        <taxon>Bacillati</taxon>
        <taxon>Bacillota</taxon>
        <taxon>Bacilli</taxon>
        <taxon>Bacillales</taxon>
        <taxon>Paenibacillaceae</taxon>
        <taxon>Paenibacillus</taxon>
    </lineage>
</organism>
<name>A0ABQ1G2L7_9BACL</name>
<dbReference type="InterPro" id="IPR022121">
    <property type="entry name" value="Peptidase_M73_camelysin"/>
</dbReference>
<evidence type="ECO:0000313" key="1">
    <source>
        <dbReference type="EMBL" id="GGA35403.1"/>
    </source>
</evidence>
<keyword evidence="1" id="KW-0131">Cell cycle</keyword>
<evidence type="ECO:0000313" key="2">
    <source>
        <dbReference type="Proteomes" id="UP000609323"/>
    </source>
</evidence>
<dbReference type="EMBL" id="BMHF01000006">
    <property type="protein sequence ID" value="GGA35403.1"/>
    <property type="molecule type" value="Genomic_DNA"/>
</dbReference>
<gene>
    <name evidence="1" type="ORF">GCM10010917_20780</name>
</gene>
<dbReference type="InterPro" id="IPR023833">
    <property type="entry name" value="Signal_pept_SipW-depend-type"/>
</dbReference>
<dbReference type="GO" id="GO:0051301">
    <property type="term" value="P:cell division"/>
    <property type="evidence" value="ECO:0007669"/>
    <property type="project" value="UniProtKB-KW"/>
</dbReference>
<proteinExistence type="predicted"/>
<keyword evidence="1" id="KW-0132">Cell division</keyword>
<sequence>MIMGIKKTLALSVATAALGLTLMGGGTYAYFSSTAESSGTFAAGTLDLSVNPTTVINVGNLKPGDTAQRNFKLVNKGTLDIAHVSLATDYTVTNKEGAPVNIADLGDFINVQFLINQDKGDSVVYSTTLADLKKMTPDAVENKIFIPFFEERGGLKANSEDTLTVKFEFVDNGKDQNEFQGDSLQLKWTFTGKQGSGDEK</sequence>
<reference evidence="2" key="1">
    <citation type="journal article" date="2019" name="Int. J. Syst. Evol. Microbiol.">
        <title>The Global Catalogue of Microorganisms (GCM) 10K type strain sequencing project: providing services to taxonomists for standard genome sequencing and annotation.</title>
        <authorList>
            <consortium name="The Broad Institute Genomics Platform"/>
            <consortium name="The Broad Institute Genome Sequencing Center for Infectious Disease"/>
            <person name="Wu L."/>
            <person name="Ma J."/>
        </authorList>
    </citation>
    <scope>NUCLEOTIDE SEQUENCE [LARGE SCALE GENOMIC DNA]</scope>
    <source>
        <strain evidence="2">CGMCC 1.15044</strain>
    </source>
</reference>
<protein>
    <submittedName>
        <fullName evidence="1">Cell division protein FtsN</fullName>
    </submittedName>
</protein>
<comment type="caution">
    <text evidence="1">The sequence shown here is derived from an EMBL/GenBank/DDBJ whole genome shotgun (WGS) entry which is preliminary data.</text>
</comment>
<dbReference type="NCBIfam" id="TIGR04088">
    <property type="entry name" value="cognate_SipW"/>
    <property type="match status" value="1"/>
</dbReference>